<dbReference type="InterPro" id="IPR002078">
    <property type="entry name" value="Sigma_54_int"/>
</dbReference>
<evidence type="ECO:0000256" key="5">
    <source>
        <dbReference type="ARBA" id="ARBA00023163"/>
    </source>
</evidence>
<keyword evidence="1" id="KW-0547">Nucleotide-binding</keyword>
<dbReference type="InterPro" id="IPR025944">
    <property type="entry name" value="Sigma_54_int_dom_CS"/>
</dbReference>
<reference evidence="7 8" key="2">
    <citation type="submission" date="2008-10" db="EMBL/GenBank/DDBJ databases">
        <title>Draft genome sequence of Clostridium hiranonis (DSM 13275).</title>
        <authorList>
            <person name="Sudarsanam P."/>
            <person name="Ley R."/>
            <person name="Guruge J."/>
            <person name="Turnbaugh P.J."/>
            <person name="Mahowald M."/>
            <person name="Liep D."/>
            <person name="Gordon J."/>
        </authorList>
    </citation>
    <scope>NUCLEOTIDE SEQUENCE [LARGE SCALE GENOMIC DNA]</scope>
    <source>
        <strain evidence="7 8">DSM 13275</strain>
    </source>
</reference>
<proteinExistence type="predicted"/>
<dbReference type="RefSeq" id="WP_006439722.1">
    <property type="nucleotide sequence ID" value="NZ_DS995356.1"/>
</dbReference>
<dbReference type="SUPFAM" id="SSF52540">
    <property type="entry name" value="P-loop containing nucleoside triphosphate hydrolases"/>
    <property type="match status" value="1"/>
</dbReference>
<keyword evidence="8" id="KW-1185">Reference proteome</keyword>
<accession>B6FY59</accession>
<dbReference type="InterPro" id="IPR009057">
    <property type="entry name" value="Homeodomain-like_sf"/>
</dbReference>
<dbReference type="CDD" id="cd00009">
    <property type="entry name" value="AAA"/>
    <property type="match status" value="1"/>
</dbReference>
<dbReference type="PROSITE" id="PS00688">
    <property type="entry name" value="SIGMA54_INTERACT_3"/>
    <property type="match status" value="1"/>
</dbReference>
<dbReference type="Gene3D" id="3.30.450.40">
    <property type="match status" value="1"/>
</dbReference>
<sequence>MKIELGYIKNDIQNIADAIETVLKIDVTIVDENLIRIAGTGKYISKIGEQIDGYAFKKSLQDGEVIVIDNPKVSPICKECCRAGNCNEFGEICCPIVCDGKSYGVIGLIAFSEEQRKIIETNSDGMVNFLTRMADLLSGKLKAAIKSYELDIEKKKLETLVDGMDKSVVSIDVDGRIDRYNLKFKKMFNIKDDITGKIIFDIFKFIKIPDKYRKGHSFSASFSYKGGGKSIKGIYNMSRIELNGEIKGYVIDFTDKKEAIKNYNKMNKDRSIMIDNIIGESESIKKVKKETIMAAQSVSTVLITGESGTGKELFARAIHNHSKRAEYPFIAVNCAAIPDNLLESELFGYEEGAFTGARKGGKLGMFEIAHKGSLFLDEIGDMSLHLQSKLLRVLQEKEVNKIGAKSNIEIDVRIIAATNKDLESMVREGTFREDLYYRLNVIPIKLPSLSQRKGDIPLLIDYMIKEYSIKLEKSVEGIDEIALDRMQRYGWPGNVRELQNSIEYSVNMAQGSEITVDVLPKSILEYEEKFEEDETSAIETLEDLEKREIQKALKRYGVYKKDKELAAKALGISRATLYRKIEKYGIK</sequence>
<dbReference type="PROSITE" id="PS50045">
    <property type="entry name" value="SIGMA54_INTERACT_4"/>
    <property type="match status" value="1"/>
</dbReference>
<dbReference type="Gene3D" id="1.10.8.60">
    <property type="match status" value="1"/>
</dbReference>
<dbReference type="InterPro" id="IPR027417">
    <property type="entry name" value="P-loop_NTPase"/>
</dbReference>
<evidence type="ECO:0000256" key="4">
    <source>
        <dbReference type="ARBA" id="ARBA00023125"/>
    </source>
</evidence>
<dbReference type="PANTHER" id="PTHR32071:SF57">
    <property type="entry name" value="C4-DICARBOXYLATE TRANSPORT TRANSCRIPTIONAL REGULATORY PROTEIN DCTD"/>
    <property type="match status" value="1"/>
</dbReference>
<dbReference type="SMART" id="SM00382">
    <property type="entry name" value="AAA"/>
    <property type="match status" value="1"/>
</dbReference>
<keyword evidence="5" id="KW-0804">Transcription</keyword>
<evidence type="ECO:0000313" key="7">
    <source>
        <dbReference type="EMBL" id="EEA85544.1"/>
    </source>
</evidence>
<dbReference type="FunFam" id="3.40.50.300:FF:000006">
    <property type="entry name" value="DNA-binding transcriptional regulator NtrC"/>
    <property type="match status" value="1"/>
</dbReference>
<protein>
    <submittedName>
        <fullName evidence="7">Sigma-54 interaction domain protein</fullName>
    </submittedName>
</protein>
<dbReference type="Pfam" id="PF02954">
    <property type="entry name" value="HTH_8"/>
    <property type="match status" value="1"/>
</dbReference>
<keyword evidence="4" id="KW-0238">DNA-binding</keyword>
<evidence type="ECO:0000256" key="1">
    <source>
        <dbReference type="ARBA" id="ARBA00022741"/>
    </source>
</evidence>
<dbReference type="Pfam" id="PF00158">
    <property type="entry name" value="Sigma54_activat"/>
    <property type="match status" value="1"/>
</dbReference>
<dbReference type="InterPro" id="IPR003593">
    <property type="entry name" value="AAA+_ATPase"/>
</dbReference>
<keyword evidence="2" id="KW-0067">ATP-binding</keyword>
<dbReference type="PROSITE" id="PS00676">
    <property type="entry name" value="SIGMA54_INTERACT_2"/>
    <property type="match status" value="1"/>
</dbReference>
<dbReference type="EMBL" id="ABWP01000031">
    <property type="protein sequence ID" value="EEA85544.1"/>
    <property type="molecule type" value="Genomic_DNA"/>
</dbReference>
<dbReference type="Gene3D" id="3.40.50.300">
    <property type="entry name" value="P-loop containing nucleotide triphosphate hydrolases"/>
    <property type="match status" value="1"/>
</dbReference>
<dbReference type="STRING" id="500633.CLOHIR_00810"/>
<comment type="caution">
    <text evidence="7">The sequence shown here is derived from an EMBL/GenBank/DDBJ whole genome shotgun (WGS) entry which is preliminary data.</text>
</comment>
<name>B6FY59_PEPHT</name>
<gene>
    <name evidence="7" type="ORF">CLOHIR_00810</name>
</gene>
<reference evidence="7 8" key="1">
    <citation type="submission" date="2008-09" db="EMBL/GenBank/DDBJ databases">
        <authorList>
            <person name="Fulton L."/>
            <person name="Clifton S."/>
            <person name="Fulton B."/>
            <person name="Xu J."/>
            <person name="Minx P."/>
            <person name="Pepin K.H."/>
            <person name="Johnson M."/>
            <person name="Thiruvilangam P."/>
            <person name="Bhonagiri V."/>
            <person name="Nash W.E."/>
            <person name="Mardis E.R."/>
            <person name="Wilson R.K."/>
        </authorList>
    </citation>
    <scope>NUCLEOTIDE SEQUENCE [LARGE SCALE GENOMIC DNA]</scope>
    <source>
        <strain evidence="7 8">DSM 13275</strain>
    </source>
</reference>
<evidence type="ECO:0000259" key="6">
    <source>
        <dbReference type="PROSITE" id="PS50045"/>
    </source>
</evidence>
<dbReference type="GO" id="GO:0005524">
    <property type="term" value="F:ATP binding"/>
    <property type="evidence" value="ECO:0007669"/>
    <property type="project" value="UniProtKB-KW"/>
</dbReference>
<dbReference type="GO" id="GO:0006355">
    <property type="term" value="P:regulation of DNA-templated transcription"/>
    <property type="evidence" value="ECO:0007669"/>
    <property type="project" value="InterPro"/>
</dbReference>
<dbReference type="Gene3D" id="1.10.10.60">
    <property type="entry name" value="Homeodomain-like"/>
    <property type="match status" value="1"/>
</dbReference>
<feature type="domain" description="Sigma-54 factor interaction" evidence="6">
    <location>
        <begin position="277"/>
        <end position="507"/>
    </location>
</feature>
<dbReference type="InterPro" id="IPR025943">
    <property type="entry name" value="Sigma_54_int_dom_ATP-bd_2"/>
</dbReference>
<dbReference type="InterPro" id="IPR002197">
    <property type="entry name" value="HTH_Fis"/>
</dbReference>
<dbReference type="SUPFAM" id="SSF46689">
    <property type="entry name" value="Homeodomain-like"/>
    <property type="match status" value="1"/>
</dbReference>
<dbReference type="AlphaFoldDB" id="B6FY59"/>
<dbReference type="Proteomes" id="UP000003178">
    <property type="component" value="Unassembled WGS sequence"/>
</dbReference>
<organism evidence="7 8">
    <name type="scientific">Peptacetobacter hiranonis (strain DSM 13275 / JCM 10541 / KCTC 15199 / TO-931)</name>
    <name type="common">Clostridium hiranonis</name>
    <dbReference type="NCBI Taxonomy" id="500633"/>
    <lineage>
        <taxon>Bacteria</taxon>
        <taxon>Bacillati</taxon>
        <taxon>Bacillota</taxon>
        <taxon>Clostridia</taxon>
        <taxon>Peptostreptococcales</taxon>
        <taxon>Peptostreptococcaceae</taxon>
        <taxon>Peptacetobacter</taxon>
    </lineage>
</organism>
<dbReference type="InterPro" id="IPR025662">
    <property type="entry name" value="Sigma_54_int_dom_ATP-bd_1"/>
</dbReference>
<dbReference type="InterPro" id="IPR058031">
    <property type="entry name" value="AAA_lid_NorR"/>
</dbReference>
<keyword evidence="3" id="KW-0805">Transcription regulation</keyword>
<dbReference type="Pfam" id="PF25601">
    <property type="entry name" value="AAA_lid_14"/>
    <property type="match status" value="1"/>
</dbReference>
<dbReference type="Gene3D" id="3.30.450.20">
    <property type="entry name" value="PAS domain"/>
    <property type="match status" value="1"/>
</dbReference>
<evidence type="ECO:0000313" key="8">
    <source>
        <dbReference type="Proteomes" id="UP000003178"/>
    </source>
</evidence>
<dbReference type="PROSITE" id="PS00675">
    <property type="entry name" value="SIGMA54_INTERACT_1"/>
    <property type="match status" value="1"/>
</dbReference>
<dbReference type="PANTHER" id="PTHR32071">
    <property type="entry name" value="TRANSCRIPTIONAL REGULATORY PROTEIN"/>
    <property type="match status" value="1"/>
</dbReference>
<dbReference type="InterPro" id="IPR029016">
    <property type="entry name" value="GAF-like_dom_sf"/>
</dbReference>
<evidence type="ECO:0000256" key="3">
    <source>
        <dbReference type="ARBA" id="ARBA00023015"/>
    </source>
</evidence>
<dbReference type="HOGENOM" id="CLU_000445_8_1_9"/>
<dbReference type="GO" id="GO:0043565">
    <property type="term" value="F:sequence-specific DNA binding"/>
    <property type="evidence" value="ECO:0007669"/>
    <property type="project" value="InterPro"/>
</dbReference>
<evidence type="ECO:0000256" key="2">
    <source>
        <dbReference type="ARBA" id="ARBA00022840"/>
    </source>
</evidence>
<dbReference type="eggNOG" id="COG3829">
    <property type="taxonomic scope" value="Bacteria"/>
</dbReference>